<dbReference type="Pfam" id="PF00930">
    <property type="entry name" value="DPPIV_N"/>
    <property type="match status" value="1"/>
</dbReference>
<dbReference type="Proteomes" id="UP000682733">
    <property type="component" value="Unassembled WGS sequence"/>
</dbReference>
<proteinExistence type="predicted"/>
<dbReference type="InterPro" id="IPR050278">
    <property type="entry name" value="Serine_Prot_S9B/DPPIV"/>
</dbReference>
<reference evidence="2" key="1">
    <citation type="submission" date="2021-02" db="EMBL/GenBank/DDBJ databases">
        <authorList>
            <person name="Nowell W R."/>
        </authorList>
    </citation>
    <scope>NUCLEOTIDE SEQUENCE</scope>
</reference>
<dbReference type="Gene3D" id="2.140.10.30">
    <property type="entry name" value="Dipeptidylpeptidase IV, N-terminal domain"/>
    <property type="match status" value="1"/>
</dbReference>
<dbReference type="GO" id="GO:0008239">
    <property type="term" value="F:dipeptidyl-peptidase activity"/>
    <property type="evidence" value="ECO:0007669"/>
    <property type="project" value="TreeGrafter"/>
</dbReference>
<feature type="domain" description="Dipeptidylpeptidase IV N-terminal" evidence="1">
    <location>
        <begin position="203"/>
        <end position="573"/>
    </location>
</feature>
<dbReference type="Proteomes" id="UP000681722">
    <property type="component" value="Unassembled WGS sequence"/>
</dbReference>
<evidence type="ECO:0000313" key="2">
    <source>
        <dbReference type="EMBL" id="CAF1034109.1"/>
    </source>
</evidence>
<gene>
    <name evidence="2" type="ORF">GPM918_LOCUS15432</name>
    <name evidence="3" type="ORF">OVA965_LOCUS22918</name>
    <name evidence="4" type="ORF">SRO942_LOCUS15432</name>
    <name evidence="5" type="ORF">TMI583_LOCUS23637</name>
</gene>
<evidence type="ECO:0000313" key="4">
    <source>
        <dbReference type="EMBL" id="CAF3804792.1"/>
    </source>
</evidence>
<evidence type="ECO:0000313" key="3">
    <source>
        <dbReference type="EMBL" id="CAF1178045.1"/>
    </source>
</evidence>
<dbReference type="EMBL" id="CAJNOK010013114">
    <property type="protein sequence ID" value="CAF1178045.1"/>
    <property type="molecule type" value="Genomic_DNA"/>
</dbReference>
<protein>
    <recommendedName>
        <fullName evidence="1">Dipeptidylpeptidase IV N-terminal domain-containing protein</fullName>
    </recommendedName>
</protein>
<organism evidence="2 6">
    <name type="scientific">Didymodactylos carnosus</name>
    <dbReference type="NCBI Taxonomy" id="1234261"/>
    <lineage>
        <taxon>Eukaryota</taxon>
        <taxon>Metazoa</taxon>
        <taxon>Spiralia</taxon>
        <taxon>Gnathifera</taxon>
        <taxon>Rotifera</taxon>
        <taxon>Eurotatoria</taxon>
        <taxon>Bdelloidea</taxon>
        <taxon>Philodinida</taxon>
        <taxon>Philodinidae</taxon>
        <taxon>Didymodactylos</taxon>
    </lineage>
</organism>
<dbReference type="EMBL" id="CAJOBC010003883">
    <property type="protein sequence ID" value="CAF3804792.1"/>
    <property type="molecule type" value="Genomic_DNA"/>
</dbReference>
<dbReference type="PANTHER" id="PTHR11731">
    <property type="entry name" value="PROTEASE FAMILY S9B,C DIPEPTIDYL-PEPTIDASE IV-RELATED"/>
    <property type="match status" value="1"/>
</dbReference>
<dbReference type="PANTHER" id="PTHR11731:SF193">
    <property type="entry name" value="DIPEPTIDYL PEPTIDASE 9"/>
    <property type="match status" value="1"/>
</dbReference>
<dbReference type="GO" id="GO:0006508">
    <property type="term" value="P:proteolysis"/>
    <property type="evidence" value="ECO:0007669"/>
    <property type="project" value="InterPro"/>
</dbReference>
<keyword evidence="6" id="KW-1185">Reference proteome</keyword>
<dbReference type="InterPro" id="IPR002469">
    <property type="entry name" value="Peptidase_S9B_N"/>
</dbReference>
<name>A0A814JCM8_9BILA</name>
<evidence type="ECO:0000313" key="6">
    <source>
        <dbReference type="Proteomes" id="UP000663829"/>
    </source>
</evidence>
<dbReference type="EMBL" id="CAJNOQ010003883">
    <property type="protein sequence ID" value="CAF1034109.1"/>
    <property type="molecule type" value="Genomic_DNA"/>
</dbReference>
<dbReference type="AlphaFoldDB" id="A0A814JCM8"/>
<evidence type="ECO:0000259" key="1">
    <source>
        <dbReference type="Pfam" id="PF00930"/>
    </source>
</evidence>
<accession>A0A814JCM8</accession>
<dbReference type="OrthoDB" id="16520at2759"/>
<dbReference type="Proteomes" id="UP000663829">
    <property type="component" value="Unassembled WGS sequence"/>
</dbReference>
<dbReference type="SUPFAM" id="SSF53474">
    <property type="entry name" value="alpha/beta-Hydrolases"/>
    <property type="match status" value="1"/>
</dbReference>
<dbReference type="InterPro" id="IPR029058">
    <property type="entry name" value="AB_hydrolase_fold"/>
</dbReference>
<dbReference type="SUPFAM" id="SSF82171">
    <property type="entry name" value="DPP6 N-terminal domain-like"/>
    <property type="match status" value="1"/>
</dbReference>
<dbReference type="Proteomes" id="UP000677228">
    <property type="component" value="Unassembled WGS sequence"/>
</dbReference>
<sequence length="682" mass="79535">MSRPSSLSDDTVISWTKLQTDMQSIRRSLVMNTSNYLPEKFHFRLCSELAETSTVSTDLSSLCTQSFKSISNNQTTINANNFRLYYIGTNFYDNETSLFFIDLDEKFLRQSTSLPVIDYLSQAKALLSSSDFIRNLPMSRAEQLLRERMRSVYTYSITAYTIVDQRILYQARGRFYYYDDTLNANKRLAMRTTQSEIDFEYQPIEIQFLTSGSPIDVTMCPHNSNMIGFIRNDNIWCKNLISHQELQCTFARLGTNDFLQDVKSAGVPSFVIQEEFSRYRGYWWQPKCHTNEQVYRILYEEVNDEGVDVVYIPIIEEDSENIETFRYPRAGGKNSESTLKLLEIYLNENNEIIHIVQQQLCIELKTIVPWIEYLARAGWTPDGNFVWIQAVNRSQTKKCLILIPLNMFDDADKQGINSNTQQQFCFILHEEINDILVKVHDILHFLPSSNTTHVRFVIATEETGYLHLQYLDIDLQASSFTDSEYLTYARVVEHVRLTDGEWCVNNDEIWIDEYNKLVYFTGFKDTPLETHLYVTSWLYPTKLNRLTVSNYSHTVTLNKETTLFLSTYSSLTNSPQINLYMLENIQSNIDLITVKQIGSLLPSHDISRQDSDNITPAFWTPVTPQYQWSKQELFEFQWDNVIMYGIIMKPINFETGRQYPTVLQIYGGPEVSSVRNLWSGYR</sequence>
<comment type="caution">
    <text evidence="2">The sequence shown here is derived from an EMBL/GenBank/DDBJ whole genome shotgun (WGS) entry which is preliminary data.</text>
</comment>
<evidence type="ECO:0000313" key="5">
    <source>
        <dbReference type="EMBL" id="CAF3989405.1"/>
    </source>
</evidence>
<dbReference type="EMBL" id="CAJOBA010034644">
    <property type="protein sequence ID" value="CAF3989405.1"/>
    <property type="molecule type" value="Genomic_DNA"/>
</dbReference>